<dbReference type="CDD" id="cd13120">
    <property type="entry name" value="BF2867_like_N"/>
    <property type="match status" value="1"/>
</dbReference>
<dbReference type="Gene3D" id="2.60.40.2620">
    <property type="entry name" value="Fimbrillin-like"/>
    <property type="match status" value="1"/>
</dbReference>
<reference evidence="3" key="1">
    <citation type="submission" date="2022-01" db="EMBL/GenBank/DDBJ databases">
        <title>Novel bile acid biosynthetic pathways are enriched in the microbiome of centenarians.</title>
        <authorList>
            <person name="Sato Y."/>
            <person name="Atarashi K."/>
            <person name="Plichta R.D."/>
            <person name="Arai Y."/>
            <person name="Sasajima S."/>
            <person name="Kearney M.S."/>
            <person name="Suda W."/>
            <person name="Takeshita K."/>
            <person name="Sasaki T."/>
            <person name="Okamoto S."/>
            <person name="Skelly N.A."/>
            <person name="Okamura Y."/>
            <person name="Vlamakis H."/>
            <person name="Li Y."/>
            <person name="Tanoue T."/>
            <person name="Takei H."/>
            <person name="Nittono H."/>
            <person name="Narushima S."/>
            <person name="Irie J."/>
            <person name="Itoh H."/>
            <person name="Moriya K."/>
            <person name="Sugiura Y."/>
            <person name="Suematsu M."/>
            <person name="Moritoki N."/>
            <person name="Shibata S."/>
            <person name="Littman R.D."/>
            <person name="Fischbach A.M."/>
            <person name="Uwamino Y."/>
            <person name="Inoue T."/>
            <person name="Honda A."/>
            <person name="Hattori M."/>
            <person name="Murai T."/>
            <person name="Xavier J.R."/>
            <person name="Hirose N."/>
            <person name="Honda K."/>
        </authorList>
    </citation>
    <scope>NUCLEOTIDE SEQUENCE</scope>
    <source>
        <strain evidence="3">CE91-St3</strain>
    </source>
</reference>
<feature type="region of interest" description="Disordered" evidence="1">
    <location>
        <begin position="1095"/>
        <end position="1125"/>
    </location>
</feature>
<evidence type="ECO:0000313" key="3">
    <source>
        <dbReference type="EMBL" id="GKH73379.1"/>
    </source>
</evidence>
<dbReference type="Proteomes" id="UP001055114">
    <property type="component" value="Unassembled WGS sequence"/>
</dbReference>
<feature type="compositionally biased region" description="Polar residues" evidence="1">
    <location>
        <begin position="1363"/>
        <end position="1372"/>
    </location>
</feature>
<dbReference type="InterPro" id="IPR025049">
    <property type="entry name" value="Mfa-like_1"/>
</dbReference>
<dbReference type="RefSeq" id="WP_122298784.1">
    <property type="nucleotide sequence ID" value="NZ_BQNZ01000003.1"/>
</dbReference>
<feature type="region of interest" description="Disordered" evidence="1">
    <location>
        <begin position="901"/>
        <end position="921"/>
    </location>
</feature>
<feature type="compositionally biased region" description="Polar residues" evidence="1">
    <location>
        <begin position="812"/>
        <end position="832"/>
    </location>
</feature>
<feature type="region of interest" description="Disordered" evidence="1">
    <location>
        <begin position="1062"/>
        <end position="1082"/>
    </location>
</feature>
<evidence type="ECO:0008006" key="5">
    <source>
        <dbReference type="Google" id="ProtNLM"/>
    </source>
</evidence>
<evidence type="ECO:0000256" key="2">
    <source>
        <dbReference type="SAM" id="SignalP"/>
    </source>
</evidence>
<gene>
    <name evidence="3" type="ORF">CE91St3_32420</name>
</gene>
<evidence type="ECO:0000313" key="4">
    <source>
        <dbReference type="Proteomes" id="UP001055114"/>
    </source>
</evidence>
<feature type="region of interest" description="Disordered" evidence="1">
    <location>
        <begin position="1348"/>
        <end position="1372"/>
    </location>
</feature>
<comment type="caution">
    <text evidence="3">The sequence shown here is derived from an EMBL/GenBank/DDBJ whole genome shotgun (WGS) entry which is preliminary data.</text>
</comment>
<evidence type="ECO:0000256" key="1">
    <source>
        <dbReference type="SAM" id="MobiDB-lite"/>
    </source>
</evidence>
<feature type="chain" id="PRO_5041280436" description="Fimbrillin family protein" evidence="2">
    <location>
        <begin position="24"/>
        <end position="1396"/>
    </location>
</feature>
<feature type="compositionally biased region" description="Polar residues" evidence="1">
    <location>
        <begin position="1104"/>
        <end position="1116"/>
    </location>
</feature>
<proteinExistence type="predicted"/>
<name>A0AA37KB90_9BACT</name>
<organism evidence="3 4">
    <name type="scientific">Parabacteroides merdae</name>
    <dbReference type="NCBI Taxonomy" id="46503"/>
    <lineage>
        <taxon>Bacteria</taxon>
        <taxon>Pseudomonadati</taxon>
        <taxon>Bacteroidota</taxon>
        <taxon>Bacteroidia</taxon>
        <taxon>Bacteroidales</taxon>
        <taxon>Tannerellaceae</taxon>
        <taxon>Parabacteroides</taxon>
    </lineage>
</organism>
<keyword evidence="2" id="KW-0732">Signal</keyword>
<dbReference type="InterPro" id="IPR042278">
    <property type="entry name" value="Mfa-like_1_N"/>
</dbReference>
<dbReference type="PROSITE" id="PS51257">
    <property type="entry name" value="PROKAR_LIPOPROTEIN"/>
    <property type="match status" value="1"/>
</dbReference>
<feature type="region of interest" description="Disordered" evidence="1">
    <location>
        <begin position="812"/>
        <end position="851"/>
    </location>
</feature>
<feature type="compositionally biased region" description="Polar residues" evidence="1">
    <location>
        <begin position="1063"/>
        <end position="1082"/>
    </location>
</feature>
<protein>
    <recommendedName>
        <fullName evidence="5">Fimbrillin family protein</fullName>
    </recommendedName>
</protein>
<feature type="signal peptide" evidence="2">
    <location>
        <begin position="1"/>
        <end position="23"/>
    </location>
</feature>
<dbReference type="EMBL" id="BQNZ01000003">
    <property type="protein sequence ID" value="GKH73379.1"/>
    <property type="molecule type" value="Genomic_DNA"/>
</dbReference>
<accession>A0AA37KB90</accession>
<dbReference type="Pfam" id="PF13149">
    <property type="entry name" value="Mfa_like_1"/>
    <property type="match status" value="1"/>
</dbReference>
<sequence>MKKFVVCFRTVMYLLALTLGFQSCDKDDDPVTNDKGQVLAVIYDNAEQNENWGEDTKTAPKTVWLQDDAIGVFCVEPGKSLGKVNFASNKKYVYNNGKFEAASEADKIWISREGTFKFYAYYPYSTSKTGVDVDGRALEFTVASDQTSDANRTNSDILAGKSTIVDNATGEVDMDFYHMMSDVRFSWTRSDANANEYVNALFGTTAVINLDALTSVQKSGQNPGTGIRMNIKNAYNATTGSTEFQAFVPPVAISDGQDLFVPYDAGNKPLAAIKAKLSGTTQTLERGKTYDLAGDMYTITADVRRNGDLANANCDSYDGCVITTGGGDAGTLKKFVGRYLSGRECQVGAEMGKGLPLGTQFIGWFEYDAKANTWTKIEGAGETYKFTVNKNRRIQARYENYVYTPWQITWSSPVANGGTTPTVNIGATDASSRNISLRATRIVTLDGENVTDPALTTRENDRITLKVQESEYVPTGNKDRFNEPAWVYTESSKTIKSTPNSDEVSGATVARKLVAHVVIDGQDMYTTENGKGALDNPIDHSKVAQATYLLTVNQAKGTVSYGDKDDSKWSVLIENAAAINSKMDAKGTVNGAEKGTFDAYIYRPRKVSGVVVDIETIAQADIKSAFSSNADSHWGISSVAKTRTFPAAQFGHDFANKQGAAFSVTTKNNKTESERSQTITISSTTSGTVTGKTPVKQNAGVKTNKTWTDYVITLTGNPTTLQVIASSGAANTSQITTSATRDMNYDWNNITADKGTDKQTGSPTLSITQGSNFATINGSTSGSRVSVQKNYDASTLGTPTSDRNVVVTATMPNTENGHSASTKTVTITQKGGTVTEERGNGSGQAISTKNTIGADGGSTGYNITNPKRTVTVKLDGSTVLDTYTETGVLTSVMSSSGMFTSNTSSVSAGANKGKETDDYTNWTPGSVTISGGTIPVGGGSSSVSITVPSRTKTHRYDTSTRTATLTGTWTFSNSTGGSDGDGVTVTATCTVSQNGSTATINTEKQYYSIKSVTASGAASYSGGTSSSGTVSFGDNHGTPVDRSASWSGGSVSLSNSSFGRTGGTASISYDSPSRSTWKEYNSSSRSTTVTATFSYSGESDKTASDNISQSGSTAEVSGSRDTEYAGAPTLSTTASWASVSGSTLTVRDGTSTYKDYWIGNGSLSISGSPIAAKGGTATASPTKPNCGWTEYYNSVNRNSSVSASWTEGNITRSASYSQTANSSSTGITGSGTATTGNVSWPSWCPGGRAGENTGSSRSGPVSVTFTYEGESSSATATVSQSGASITYGNYRITVSPTSMTWNGDKVNKQSYTVTGYRTKYVNGVSKGEEICTVSDISVSCTGDFSGNSSSIWPDGTNEDSSDKTGTATVTATPSGGTSCTATISLKQLVRDWTVTD</sequence>